<reference evidence="2" key="1">
    <citation type="submission" date="2017-09" db="EMBL/GenBank/DDBJ databases">
        <authorList>
            <person name="Feng G."/>
            <person name="Zhu H."/>
        </authorList>
    </citation>
    <scope>NUCLEOTIDE SEQUENCE [LARGE SCALE GENOMIC DNA]</scope>
    <source>
        <strain evidence="2">1PNM-20</strain>
    </source>
</reference>
<protein>
    <submittedName>
        <fullName evidence="1">Uncharacterized protein</fullName>
    </submittedName>
</protein>
<dbReference type="AlphaFoldDB" id="A0A2A2SCY6"/>
<dbReference type="EMBL" id="NSLI01000004">
    <property type="protein sequence ID" value="PAX07116.1"/>
    <property type="molecule type" value="Genomic_DNA"/>
</dbReference>
<dbReference type="Proteomes" id="UP000218151">
    <property type="component" value="Unassembled WGS sequence"/>
</dbReference>
<comment type="caution">
    <text evidence="1">The sequence shown here is derived from an EMBL/GenBank/DDBJ whole genome shotgun (WGS) entry which is preliminary data.</text>
</comment>
<dbReference type="RefSeq" id="WP_141243950.1">
    <property type="nucleotide sequence ID" value="NZ_NSLI01000004.1"/>
</dbReference>
<accession>A0A2A2SCY6</accession>
<organism evidence="1 2">
    <name type="scientific">Sphingomonas lenta</name>
    <dbReference type="NCBI Taxonomy" id="1141887"/>
    <lineage>
        <taxon>Bacteria</taxon>
        <taxon>Pseudomonadati</taxon>
        <taxon>Pseudomonadota</taxon>
        <taxon>Alphaproteobacteria</taxon>
        <taxon>Sphingomonadales</taxon>
        <taxon>Sphingomonadaceae</taxon>
        <taxon>Sphingomonas</taxon>
    </lineage>
</organism>
<proteinExistence type="predicted"/>
<name>A0A2A2SCY6_9SPHN</name>
<sequence>MIAALLLCQAAPDIELRATARARSVEIERAGEASLTVRSDPPGGDVVDVRAPRADGRRRLRDVRVDVVAEARIADPQERPATESPR</sequence>
<evidence type="ECO:0000313" key="1">
    <source>
        <dbReference type="EMBL" id="PAX07116.1"/>
    </source>
</evidence>
<gene>
    <name evidence="1" type="ORF">CKY28_13810</name>
</gene>
<evidence type="ECO:0000313" key="2">
    <source>
        <dbReference type="Proteomes" id="UP000218151"/>
    </source>
</evidence>
<keyword evidence="2" id="KW-1185">Reference proteome</keyword>